<comment type="caution">
    <text evidence="2">The sequence shown here is derived from an EMBL/GenBank/DDBJ whole genome shotgun (WGS) entry which is preliminary data.</text>
</comment>
<dbReference type="Proteomes" id="UP000799444">
    <property type="component" value="Unassembled WGS sequence"/>
</dbReference>
<name>A0A9P4RBK3_9PLEO</name>
<evidence type="ECO:0000313" key="2">
    <source>
        <dbReference type="EMBL" id="KAF2740498.1"/>
    </source>
</evidence>
<evidence type="ECO:0000313" key="3">
    <source>
        <dbReference type="Proteomes" id="UP000799444"/>
    </source>
</evidence>
<feature type="region of interest" description="Disordered" evidence="1">
    <location>
        <begin position="157"/>
        <end position="181"/>
    </location>
</feature>
<organism evidence="2 3">
    <name type="scientific">Polyplosphaeria fusca</name>
    <dbReference type="NCBI Taxonomy" id="682080"/>
    <lineage>
        <taxon>Eukaryota</taxon>
        <taxon>Fungi</taxon>
        <taxon>Dikarya</taxon>
        <taxon>Ascomycota</taxon>
        <taxon>Pezizomycotina</taxon>
        <taxon>Dothideomycetes</taxon>
        <taxon>Pleosporomycetidae</taxon>
        <taxon>Pleosporales</taxon>
        <taxon>Tetraplosphaeriaceae</taxon>
        <taxon>Polyplosphaeria</taxon>
    </lineage>
</organism>
<dbReference type="EMBL" id="ML996100">
    <property type="protein sequence ID" value="KAF2740498.1"/>
    <property type="molecule type" value="Genomic_DNA"/>
</dbReference>
<reference evidence="2" key="1">
    <citation type="journal article" date="2020" name="Stud. Mycol.">
        <title>101 Dothideomycetes genomes: a test case for predicting lifestyles and emergence of pathogens.</title>
        <authorList>
            <person name="Haridas S."/>
            <person name="Albert R."/>
            <person name="Binder M."/>
            <person name="Bloem J."/>
            <person name="Labutti K."/>
            <person name="Salamov A."/>
            <person name="Andreopoulos B."/>
            <person name="Baker S."/>
            <person name="Barry K."/>
            <person name="Bills G."/>
            <person name="Bluhm B."/>
            <person name="Cannon C."/>
            <person name="Castanera R."/>
            <person name="Culley D."/>
            <person name="Daum C."/>
            <person name="Ezra D."/>
            <person name="Gonzalez J."/>
            <person name="Henrissat B."/>
            <person name="Kuo A."/>
            <person name="Liang C."/>
            <person name="Lipzen A."/>
            <person name="Lutzoni F."/>
            <person name="Magnuson J."/>
            <person name="Mondo S."/>
            <person name="Nolan M."/>
            <person name="Ohm R."/>
            <person name="Pangilinan J."/>
            <person name="Park H.-J."/>
            <person name="Ramirez L."/>
            <person name="Alfaro M."/>
            <person name="Sun H."/>
            <person name="Tritt A."/>
            <person name="Yoshinaga Y."/>
            <person name="Zwiers L.-H."/>
            <person name="Turgeon B."/>
            <person name="Goodwin S."/>
            <person name="Spatafora J."/>
            <person name="Crous P."/>
            <person name="Grigoriev I."/>
        </authorList>
    </citation>
    <scope>NUCLEOTIDE SEQUENCE</scope>
    <source>
        <strain evidence="2">CBS 125425</strain>
    </source>
</reference>
<sequence length="482" mass="55134">MAANGIPLHCNICPKKPIFSDVSHLLTHIASKGHLSNYYKVKVRSGTEDSSRRLIDAYDRWYAQWNVEELMSDRMNQKDKRRSRARASGRTPAAPPKIQAPAPRSTRPRPTLLDPRLSEQQMIKLEDAFTPTPTPQPGPMLRPQTFLSRLQYWPADSRSTSHSYTNPDFETSSEYSDPSDRKRYRYTLGDSCAIEDDPMDAPAATTEDPMAVSECTKLKGVFWPGMDLFDSATPEMRRKRNQKKDGSVLEQLELNSQAVEPTEMIFTPHGSLRKQRRISSSVYDDEEEEEVSSPVAENPRSYLPRPALANLDTNTSRRHRQMMRSLALPYHTRSQYGNDHVQPSYGFGEQPPRKKRNFDVFQDDEVSFAQPAPFNYLTAGYHRRQPSPSPMPAFPPYKTYSEPFSHVENKENIHPSYHLSTHGQSHHSSTGFQYHAYAYGLGQDQHVFQYHQPLYVNPSYQQQHEDIDDERTLTAPPSPSTG</sequence>
<feature type="compositionally biased region" description="Polar residues" evidence="1">
    <location>
        <begin position="157"/>
        <end position="176"/>
    </location>
</feature>
<accession>A0A9P4RBK3</accession>
<feature type="region of interest" description="Disordered" evidence="1">
    <location>
        <begin position="73"/>
        <end position="112"/>
    </location>
</feature>
<feature type="region of interest" description="Disordered" evidence="1">
    <location>
        <begin position="275"/>
        <end position="312"/>
    </location>
</feature>
<dbReference type="OrthoDB" id="5428259at2759"/>
<feature type="region of interest" description="Disordered" evidence="1">
    <location>
        <begin position="463"/>
        <end position="482"/>
    </location>
</feature>
<proteinExistence type="predicted"/>
<protein>
    <submittedName>
        <fullName evidence="2">Uncharacterized protein</fullName>
    </submittedName>
</protein>
<evidence type="ECO:0000256" key="1">
    <source>
        <dbReference type="SAM" id="MobiDB-lite"/>
    </source>
</evidence>
<dbReference type="AlphaFoldDB" id="A0A9P4RBK3"/>
<keyword evidence="3" id="KW-1185">Reference proteome</keyword>
<feature type="region of interest" description="Disordered" evidence="1">
    <location>
        <begin position="334"/>
        <end position="355"/>
    </location>
</feature>
<gene>
    <name evidence="2" type="ORF">EJ04DRAFT_600808</name>
</gene>
<feature type="compositionally biased region" description="Low complexity" evidence="1">
    <location>
        <begin position="96"/>
        <end position="112"/>
    </location>
</feature>